<evidence type="ECO:0000259" key="1">
    <source>
        <dbReference type="Pfam" id="PF13910"/>
    </source>
</evidence>
<proteinExistence type="predicted"/>
<dbReference type="Pfam" id="PF13910">
    <property type="entry name" value="DUF4209"/>
    <property type="match status" value="1"/>
</dbReference>
<sequence>MEDSQSTPLTFNTPIELAQYVDKHCQHWNGMYDRDFSSILRVATGPDEVKSLLQAESVALEAWFSATTMRRLFEVTQPDGQVGGSLLPQDLPEAPFDYYVQRLQQTDNLFLKARYALALWNAPAPYKRHDYLKTALDSLLLALAQADCTGSKVGRRDCYDIIRQICALAAELKYKHQTDAVQAAVLDRYTGSIPMEAHSHLVLLGLINEHGKLFRANTPEILAATRIQFDGDLAKGDAYTGLMLAELAVKTAQASGGDVREWHHRQGLANEQQAEARLSDDSSLISMKFYTDAARAYQLAGNDAAAQAALQKAQSLKGKLRLGLVSTEADDEQNRLINEDIKQQTALLLTLEPADVFSWLGSAPDAIPDFEAIKQSAAEAPHSFMDFVSVLNLDINKNFQTQKKEGEIPVSKLQMPYKVALTLRLHYLASLVVEGTKAGKLTFNTFQEFIQQRSWISQSIRAHDYEGKEFTYSWEPLILPAAGEFFRYLEHALAGKSQVSLVLCLDSLVPKVEALMRELLQLTGNATVATGSKAGMQEVFFDELLNALEKTALFTGSDAQFFRYIFTSFGQNVRNNIAHGYYKQADRYSFGSAILVFCALLRLVSFRLSDVVPTATEGEI</sequence>
<dbReference type="EMBL" id="BAABDH010000030">
    <property type="protein sequence ID" value="GAA3932543.1"/>
    <property type="molecule type" value="Genomic_DNA"/>
</dbReference>
<dbReference type="RefSeq" id="WP_345112525.1">
    <property type="nucleotide sequence ID" value="NZ_BAABDH010000030.1"/>
</dbReference>
<name>A0ABP7MYG3_9BACT</name>
<keyword evidence="3" id="KW-1185">Reference proteome</keyword>
<comment type="caution">
    <text evidence="2">The sequence shown here is derived from an EMBL/GenBank/DDBJ whole genome shotgun (WGS) entry which is preliminary data.</text>
</comment>
<reference evidence="3" key="1">
    <citation type="journal article" date="2019" name="Int. J. Syst. Evol. Microbiol.">
        <title>The Global Catalogue of Microorganisms (GCM) 10K type strain sequencing project: providing services to taxonomists for standard genome sequencing and annotation.</title>
        <authorList>
            <consortium name="The Broad Institute Genomics Platform"/>
            <consortium name="The Broad Institute Genome Sequencing Center for Infectious Disease"/>
            <person name="Wu L."/>
            <person name="Ma J."/>
        </authorList>
    </citation>
    <scope>NUCLEOTIDE SEQUENCE [LARGE SCALE GENOMIC DNA]</scope>
    <source>
        <strain evidence="3">JCM 17214</strain>
    </source>
</reference>
<evidence type="ECO:0000313" key="3">
    <source>
        <dbReference type="Proteomes" id="UP001499909"/>
    </source>
</evidence>
<dbReference type="Proteomes" id="UP001499909">
    <property type="component" value="Unassembled WGS sequence"/>
</dbReference>
<dbReference type="InterPro" id="IPR025209">
    <property type="entry name" value="DUF4209"/>
</dbReference>
<gene>
    <name evidence="2" type="ORF">GCM10022406_16710</name>
</gene>
<organism evidence="2 3">
    <name type="scientific">Hymenobacter algoricola</name>
    <dbReference type="NCBI Taxonomy" id="486267"/>
    <lineage>
        <taxon>Bacteria</taxon>
        <taxon>Pseudomonadati</taxon>
        <taxon>Bacteroidota</taxon>
        <taxon>Cytophagia</taxon>
        <taxon>Cytophagales</taxon>
        <taxon>Hymenobacteraceae</taxon>
        <taxon>Hymenobacter</taxon>
    </lineage>
</organism>
<evidence type="ECO:0000313" key="2">
    <source>
        <dbReference type="EMBL" id="GAA3932543.1"/>
    </source>
</evidence>
<feature type="domain" description="DUF4209" evidence="1">
    <location>
        <begin position="512"/>
        <end position="585"/>
    </location>
</feature>
<accession>A0ABP7MYG3</accession>
<protein>
    <recommendedName>
        <fullName evidence="1">DUF4209 domain-containing protein</fullName>
    </recommendedName>
</protein>